<evidence type="ECO:0000256" key="4">
    <source>
        <dbReference type="RuleBase" id="RU003560"/>
    </source>
</evidence>
<dbReference type="GO" id="GO:0004587">
    <property type="term" value="F:ornithine aminotransferase activity"/>
    <property type="evidence" value="ECO:0007669"/>
    <property type="project" value="UniProtKB-EC"/>
</dbReference>
<accession>A0A2J6RCL2</accession>
<dbReference type="GO" id="GO:0030170">
    <property type="term" value="F:pyridoxal phosphate binding"/>
    <property type="evidence" value="ECO:0007669"/>
    <property type="project" value="InterPro"/>
</dbReference>
<dbReference type="InterPro" id="IPR050103">
    <property type="entry name" value="Class-III_PLP-dep_AT"/>
</dbReference>
<dbReference type="PANTHER" id="PTHR11986">
    <property type="entry name" value="AMINOTRANSFERASE CLASS III"/>
    <property type="match status" value="1"/>
</dbReference>
<organism evidence="6 7">
    <name type="scientific">Hyaloscypha variabilis (strain UAMH 11265 / GT02V1 / F)</name>
    <name type="common">Meliniomyces variabilis</name>
    <dbReference type="NCBI Taxonomy" id="1149755"/>
    <lineage>
        <taxon>Eukaryota</taxon>
        <taxon>Fungi</taxon>
        <taxon>Dikarya</taxon>
        <taxon>Ascomycota</taxon>
        <taxon>Pezizomycotina</taxon>
        <taxon>Leotiomycetes</taxon>
        <taxon>Helotiales</taxon>
        <taxon>Hyaloscyphaceae</taxon>
        <taxon>Hyaloscypha</taxon>
        <taxon>Hyaloscypha variabilis</taxon>
    </lineage>
</organism>
<dbReference type="InterPro" id="IPR005814">
    <property type="entry name" value="Aminotrans_3"/>
</dbReference>
<dbReference type="Gene3D" id="3.40.640.10">
    <property type="entry name" value="Type I PLP-dependent aspartate aminotransferase-like (Major domain)"/>
    <property type="match status" value="1"/>
</dbReference>
<dbReference type="SUPFAM" id="SSF53383">
    <property type="entry name" value="PLP-dependent transferases"/>
    <property type="match status" value="1"/>
</dbReference>
<reference evidence="6 7" key="1">
    <citation type="submission" date="2016-04" db="EMBL/GenBank/DDBJ databases">
        <title>A degradative enzymes factory behind the ericoid mycorrhizal symbiosis.</title>
        <authorList>
            <consortium name="DOE Joint Genome Institute"/>
            <person name="Martino E."/>
            <person name="Morin E."/>
            <person name="Grelet G."/>
            <person name="Kuo A."/>
            <person name="Kohler A."/>
            <person name="Daghino S."/>
            <person name="Barry K."/>
            <person name="Choi C."/>
            <person name="Cichocki N."/>
            <person name="Clum A."/>
            <person name="Copeland A."/>
            <person name="Hainaut M."/>
            <person name="Haridas S."/>
            <person name="Labutti K."/>
            <person name="Lindquist E."/>
            <person name="Lipzen A."/>
            <person name="Khouja H.-R."/>
            <person name="Murat C."/>
            <person name="Ohm R."/>
            <person name="Olson A."/>
            <person name="Spatafora J."/>
            <person name="Veneault-Fourrey C."/>
            <person name="Henrissat B."/>
            <person name="Grigoriev I."/>
            <person name="Martin F."/>
            <person name="Perotto S."/>
        </authorList>
    </citation>
    <scope>NUCLEOTIDE SEQUENCE [LARGE SCALE GENOMIC DNA]</scope>
    <source>
        <strain evidence="6 7">F</strain>
    </source>
</reference>
<dbReference type="PANTHER" id="PTHR11986:SF18">
    <property type="entry name" value="ORNITHINE AMINOTRANSFERASE, MITOCHONDRIAL"/>
    <property type="match status" value="1"/>
</dbReference>
<dbReference type="InterPro" id="IPR015424">
    <property type="entry name" value="PyrdxlP-dep_Trfase"/>
</dbReference>
<dbReference type="GO" id="GO:0055129">
    <property type="term" value="P:L-proline biosynthetic process"/>
    <property type="evidence" value="ECO:0007669"/>
    <property type="project" value="UniProtKB-UniPathway"/>
</dbReference>
<comment type="cofactor">
    <cofactor evidence="1 5">
        <name>pyridoxal 5'-phosphate</name>
        <dbReference type="ChEBI" id="CHEBI:597326"/>
    </cofactor>
</comment>
<evidence type="ECO:0000313" key="6">
    <source>
        <dbReference type="EMBL" id="PMD36255.1"/>
    </source>
</evidence>
<dbReference type="PIRSF" id="PIRSF000521">
    <property type="entry name" value="Transaminase_4ab_Lys_Orn"/>
    <property type="match status" value="1"/>
</dbReference>
<dbReference type="UniPathway" id="UPA00098">
    <property type="reaction ID" value="UER00358"/>
</dbReference>
<comment type="pathway">
    <text evidence="5">Amino-acid biosynthesis; L-proline biosynthesis; L-glutamate 5-semialdehyde from L-ornithine: step 1/1.</text>
</comment>
<dbReference type="Gene3D" id="3.90.1150.10">
    <property type="entry name" value="Aspartate Aminotransferase, domain 1"/>
    <property type="match status" value="2"/>
</dbReference>
<proteinExistence type="inferred from homology"/>
<gene>
    <name evidence="6" type="ORF">L207DRAFT_556660</name>
</gene>
<keyword evidence="5 6" id="KW-0808">Transferase</keyword>
<evidence type="ECO:0000256" key="3">
    <source>
        <dbReference type="ARBA" id="ARBA00022898"/>
    </source>
</evidence>
<dbReference type="Proteomes" id="UP000235786">
    <property type="component" value="Unassembled WGS sequence"/>
</dbReference>
<protein>
    <recommendedName>
        <fullName evidence="5">Ornithine aminotransferase</fullName>
        <ecNumber evidence="5">2.6.1.13</ecNumber>
    </recommendedName>
</protein>
<dbReference type="EMBL" id="KZ613951">
    <property type="protein sequence ID" value="PMD36255.1"/>
    <property type="molecule type" value="Genomic_DNA"/>
</dbReference>
<dbReference type="InterPro" id="IPR015421">
    <property type="entry name" value="PyrdxlP-dep_Trfase_major"/>
</dbReference>
<dbReference type="STRING" id="1149755.A0A2J6RCL2"/>
<dbReference type="EC" id="2.6.1.13" evidence="5"/>
<sequence>MGSIEEIYRISAKTQEVVDDYDNYVGGGLAPYPVTKYVALTHTKGAKAWDVDGKEYINFLSMYSVVNMDHGHPKILAAAVKAMTEGAVVNLPFHSPYYGKLARKLHDVRRCPILTAAAYYHGVMLSTVLLASKRSSAFGPFVRNVGSTSPSGKVFASGVVEDLMEALEVDGHNIAAFMIEPIQGSAAIVAPPNGCLKEVAALCKQHNVLFIVDEKTIGSTTAVNPVGCAAAIAALDVLVAENLSQRSNELGTPLRSTLKAAELPHVADFDRAGLFMSLVLDEKPPKVTPRRIVSLLAQRGVLASVAGLRRIRICPPLTISKEELLKGAEVVIGVMMDIEGCGELPAEVLVNVRH</sequence>
<keyword evidence="3 4" id="KW-0663">Pyridoxal phosphate</keyword>
<comment type="similarity">
    <text evidence="2 4">Belongs to the class-III pyridoxal-phosphate-dependent aminotransferase family.</text>
</comment>
<evidence type="ECO:0000256" key="2">
    <source>
        <dbReference type="ARBA" id="ARBA00008954"/>
    </source>
</evidence>
<keyword evidence="5" id="KW-0032">Aminotransferase</keyword>
<evidence type="ECO:0000313" key="7">
    <source>
        <dbReference type="Proteomes" id="UP000235786"/>
    </source>
</evidence>
<dbReference type="InterPro" id="IPR015422">
    <property type="entry name" value="PyrdxlP-dep_Trfase_small"/>
</dbReference>
<evidence type="ECO:0000256" key="5">
    <source>
        <dbReference type="RuleBase" id="RU365036"/>
    </source>
</evidence>
<evidence type="ECO:0000256" key="1">
    <source>
        <dbReference type="ARBA" id="ARBA00001933"/>
    </source>
</evidence>
<dbReference type="GO" id="GO:0042802">
    <property type="term" value="F:identical protein binding"/>
    <property type="evidence" value="ECO:0007669"/>
    <property type="project" value="TreeGrafter"/>
</dbReference>
<keyword evidence="7" id="KW-1185">Reference proteome</keyword>
<dbReference type="OrthoDB" id="10261433at2759"/>
<dbReference type="Pfam" id="PF00202">
    <property type="entry name" value="Aminotran_3"/>
    <property type="match status" value="2"/>
</dbReference>
<name>A0A2J6RCL2_HYAVF</name>
<comment type="catalytic activity">
    <reaction evidence="5">
        <text>a 2-oxocarboxylate + L-ornithine = L-glutamate 5-semialdehyde + an L-alpha-amino acid</text>
        <dbReference type="Rhea" id="RHEA:13877"/>
        <dbReference type="ChEBI" id="CHEBI:35179"/>
        <dbReference type="ChEBI" id="CHEBI:46911"/>
        <dbReference type="ChEBI" id="CHEBI:58066"/>
        <dbReference type="ChEBI" id="CHEBI:59869"/>
        <dbReference type="EC" id="2.6.1.13"/>
    </reaction>
</comment>
<dbReference type="AlphaFoldDB" id="A0A2J6RCL2"/>